<accession>A0A9W6EZ26</accession>
<gene>
    <name evidence="2" type="primary">PLESTBF000141</name>
    <name evidence="2" type="ORF">PLESTB_000275100</name>
</gene>
<name>A0A9W6EZ26_9CHLO</name>
<feature type="region of interest" description="Disordered" evidence="1">
    <location>
        <begin position="47"/>
        <end position="66"/>
    </location>
</feature>
<feature type="region of interest" description="Disordered" evidence="1">
    <location>
        <begin position="1"/>
        <end position="23"/>
    </location>
</feature>
<evidence type="ECO:0000313" key="2">
    <source>
        <dbReference type="EMBL" id="GLC49681.1"/>
    </source>
</evidence>
<dbReference type="AlphaFoldDB" id="A0A9W6EZ26"/>
<reference evidence="2 3" key="1">
    <citation type="journal article" date="2023" name="Commun. Biol.">
        <title>Reorganization of the ancestral sex-determining regions during the evolution of trioecy in Pleodorina starrii.</title>
        <authorList>
            <person name="Takahashi K."/>
            <person name="Suzuki S."/>
            <person name="Kawai-Toyooka H."/>
            <person name="Yamamoto K."/>
            <person name="Hamaji T."/>
            <person name="Ootsuki R."/>
            <person name="Yamaguchi H."/>
            <person name="Kawachi M."/>
            <person name="Higashiyama T."/>
            <person name="Nozaki H."/>
        </authorList>
    </citation>
    <scope>NUCLEOTIDE SEQUENCE [LARGE SCALE GENOMIC DNA]</scope>
    <source>
        <strain evidence="2 3">NIES-4479</strain>
    </source>
</reference>
<dbReference type="EMBL" id="BRXU01000002">
    <property type="protein sequence ID" value="GLC49681.1"/>
    <property type="molecule type" value="Genomic_DNA"/>
</dbReference>
<protein>
    <submittedName>
        <fullName evidence="2">Uncharacterized protein</fullName>
    </submittedName>
</protein>
<sequence>MDSMPYSGQHLKRPASQAPRRDAGKWVVSAARLVTLTVMAQASDVVSPSAAGAARAGPKGRREAAAPAYPERVQAVLDHLEANPMRLQSIPMIYEADCSSAHLPAAVQGLTPEDVMPPPSQRRGADPQAAEHFARVVAGLLYVACGGLDQAHNLVTPLCWGAPTPYGGKPIPGSPAAQDASYVHALVHRAEGLHDGEFGTGFSNANYWYAATGPHPVHPRVLDSMRRHAAAAGDARLQQLAANHGDAFSPAKWVAVCAEAARGGGAGGAGGGGRDAALAGWCERVAADEFRALLEHCYSRLAAVA</sequence>
<proteinExistence type="predicted"/>
<dbReference type="Proteomes" id="UP001165080">
    <property type="component" value="Unassembled WGS sequence"/>
</dbReference>
<organism evidence="2 3">
    <name type="scientific">Pleodorina starrii</name>
    <dbReference type="NCBI Taxonomy" id="330485"/>
    <lineage>
        <taxon>Eukaryota</taxon>
        <taxon>Viridiplantae</taxon>
        <taxon>Chlorophyta</taxon>
        <taxon>core chlorophytes</taxon>
        <taxon>Chlorophyceae</taxon>
        <taxon>CS clade</taxon>
        <taxon>Chlamydomonadales</taxon>
        <taxon>Volvocaceae</taxon>
        <taxon>Pleodorina</taxon>
    </lineage>
</organism>
<comment type="caution">
    <text evidence="2">The sequence shown here is derived from an EMBL/GenBank/DDBJ whole genome shotgun (WGS) entry which is preliminary data.</text>
</comment>
<keyword evidence="3" id="KW-1185">Reference proteome</keyword>
<evidence type="ECO:0000313" key="3">
    <source>
        <dbReference type="Proteomes" id="UP001165080"/>
    </source>
</evidence>
<evidence type="ECO:0000256" key="1">
    <source>
        <dbReference type="SAM" id="MobiDB-lite"/>
    </source>
</evidence>
<feature type="compositionally biased region" description="Low complexity" evidence="1">
    <location>
        <begin position="48"/>
        <end position="57"/>
    </location>
</feature>